<protein>
    <submittedName>
        <fullName evidence="2">Sulfurtransferase</fullName>
    </submittedName>
</protein>
<accession>A0A081XW78</accession>
<dbReference type="GO" id="GO:0016740">
    <property type="term" value="F:transferase activity"/>
    <property type="evidence" value="ECO:0007669"/>
    <property type="project" value="UniProtKB-KW"/>
</dbReference>
<dbReference type="Gene3D" id="3.40.250.10">
    <property type="entry name" value="Rhodanese-like domain"/>
    <property type="match status" value="1"/>
</dbReference>
<dbReference type="STRING" id="55952.BU52_07710"/>
<dbReference type="InterPro" id="IPR050229">
    <property type="entry name" value="GlpE_sulfurtransferase"/>
</dbReference>
<evidence type="ECO:0000313" key="2">
    <source>
        <dbReference type="EMBL" id="KES07801.1"/>
    </source>
</evidence>
<dbReference type="eggNOG" id="COG0607">
    <property type="taxonomic scope" value="Bacteria"/>
</dbReference>
<dbReference type="EMBL" id="JFCB01000004">
    <property type="protein sequence ID" value="KES07801.1"/>
    <property type="molecule type" value="Genomic_DNA"/>
</dbReference>
<dbReference type="RefSeq" id="WP_037930163.1">
    <property type="nucleotide sequence ID" value="NZ_JBFADL010000002.1"/>
</dbReference>
<dbReference type="InterPro" id="IPR036873">
    <property type="entry name" value="Rhodanese-like_dom_sf"/>
</dbReference>
<dbReference type="CDD" id="cd00158">
    <property type="entry name" value="RHOD"/>
    <property type="match status" value="1"/>
</dbReference>
<dbReference type="PROSITE" id="PS50206">
    <property type="entry name" value="RHODANESE_3"/>
    <property type="match status" value="1"/>
</dbReference>
<organism evidence="2 3">
    <name type="scientific">Streptomyces toyocaensis</name>
    <dbReference type="NCBI Taxonomy" id="55952"/>
    <lineage>
        <taxon>Bacteria</taxon>
        <taxon>Bacillati</taxon>
        <taxon>Actinomycetota</taxon>
        <taxon>Actinomycetes</taxon>
        <taxon>Kitasatosporales</taxon>
        <taxon>Streptomycetaceae</taxon>
        <taxon>Streptomyces</taxon>
    </lineage>
</organism>
<keyword evidence="2" id="KW-0808">Transferase</keyword>
<dbReference type="PANTHER" id="PTHR43031:SF16">
    <property type="entry name" value="OXIDOREDUCTASE"/>
    <property type="match status" value="1"/>
</dbReference>
<comment type="caution">
    <text evidence="2">The sequence shown here is derived from an EMBL/GenBank/DDBJ whole genome shotgun (WGS) entry which is preliminary data.</text>
</comment>
<evidence type="ECO:0000259" key="1">
    <source>
        <dbReference type="PROSITE" id="PS50206"/>
    </source>
</evidence>
<reference evidence="2 3" key="1">
    <citation type="submission" date="2014-02" db="EMBL/GenBank/DDBJ databases">
        <title>The genome announcement of Streptomyces toyocaensis NRRL15009.</title>
        <authorList>
            <person name="Hong H.-J."/>
            <person name="Kwun M.J."/>
        </authorList>
    </citation>
    <scope>NUCLEOTIDE SEQUENCE [LARGE SCALE GENOMIC DNA]</scope>
    <source>
        <strain evidence="2 3">NRRL 15009</strain>
    </source>
</reference>
<dbReference type="AlphaFoldDB" id="A0A081XW78"/>
<dbReference type="SUPFAM" id="SSF52821">
    <property type="entry name" value="Rhodanese/Cell cycle control phosphatase"/>
    <property type="match status" value="1"/>
</dbReference>
<dbReference type="OrthoDB" id="9800872at2"/>
<name>A0A081XW78_STRTO</name>
<dbReference type="Proteomes" id="UP000028341">
    <property type="component" value="Unassembled WGS sequence"/>
</dbReference>
<proteinExistence type="predicted"/>
<feature type="domain" description="Rhodanese" evidence="1">
    <location>
        <begin position="16"/>
        <end position="101"/>
    </location>
</feature>
<dbReference type="SMART" id="SM00450">
    <property type="entry name" value="RHOD"/>
    <property type="match status" value="1"/>
</dbReference>
<dbReference type="PANTHER" id="PTHR43031">
    <property type="entry name" value="FAD-DEPENDENT OXIDOREDUCTASE"/>
    <property type="match status" value="1"/>
</dbReference>
<sequence length="108" mass="11268">MAREVTQDVFAAAWAEGALAVDVREPDEYAAGHVPGARLMPLRTVPARCAELPAGRPVYVICASGNRSRTAADWMNSRGLDACSVTGGTRGWARGGRPVTTGSPGRSA</sequence>
<dbReference type="InterPro" id="IPR001763">
    <property type="entry name" value="Rhodanese-like_dom"/>
</dbReference>
<dbReference type="Pfam" id="PF00581">
    <property type="entry name" value="Rhodanese"/>
    <property type="match status" value="1"/>
</dbReference>
<gene>
    <name evidence="2" type="ORF">BU52_07710</name>
</gene>
<evidence type="ECO:0000313" key="3">
    <source>
        <dbReference type="Proteomes" id="UP000028341"/>
    </source>
</evidence>
<keyword evidence="3" id="KW-1185">Reference proteome</keyword>